<sequence>MGLWDLIKRGAKAVGNVVVNTVKNVAKKVKDIADVITGKRVEQKVIVNRTARIVQRDDERKAALKAEKAKYEANLEKARLDHEREIKRLENERLAKQAELDYQKRLAEIEKEKLTSILAAGTATQQQITKQKELARAAEENARKSTKSIFEK</sequence>
<evidence type="ECO:0000313" key="3">
    <source>
        <dbReference type="Proteomes" id="UP000218231"/>
    </source>
</evidence>
<comment type="caution">
    <text evidence="2">The sequence shown here is derived from an EMBL/GenBank/DDBJ whole genome shotgun (WGS) entry which is preliminary data.</text>
</comment>
<gene>
    <name evidence="2" type="ORF">WR25_25098</name>
</gene>
<evidence type="ECO:0000256" key="1">
    <source>
        <dbReference type="SAM" id="Coils"/>
    </source>
</evidence>
<feature type="coiled-coil region" evidence="1">
    <location>
        <begin position="54"/>
        <end position="106"/>
    </location>
</feature>
<keyword evidence="1" id="KW-0175">Coiled coil</keyword>
<protein>
    <submittedName>
        <fullName evidence="2">Uncharacterized protein</fullName>
    </submittedName>
</protein>
<proteinExistence type="predicted"/>
<dbReference type="EMBL" id="LIAE01009596">
    <property type="protein sequence ID" value="PAV69100.1"/>
    <property type="molecule type" value="Genomic_DNA"/>
</dbReference>
<reference evidence="2 3" key="1">
    <citation type="journal article" date="2017" name="Curr. Biol.">
        <title>Genome architecture and evolution of a unichromosomal asexual nematode.</title>
        <authorList>
            <person name="Fradin H."/>
            <person name="Zegar C."/>
            <person name="Gutwein M."/>
            <person name="Lucas J."/>
            <person name="Kovtun M."/>
            <person name="Corcoran D."/>
            <person name="Baugh L.R."/>
            <person name="Kiontke K."/>
            <person name="Gunsalus K."/>
            <person name="Fitch D.H."/>
            <person name="Piano F."/>
        </authorList>
    </citation>
    <scope>NUCLEOTIDE SEQUENCE [LARGE SCALE GENOMIC DNA]</scope>
    <source>
        <strain evidence="2">PF1309</strain>
    </source>
</reference>
<evidence type="ECO:0000313" key="2">
    <source>
        <dbReference type="EMBL" id="PAV69100.1"/>
    </source>
</evidence>
<accession>A0A2A2K5B5</accession>
<dbReference type="AlphaFoldDB" id="A0A2A2K5B5"/>
<keyword evidence="3" id="KW-1185">Reference proteome</keyword>
<dbReference type="Proteomes" id="UP000218231">
    <property type="component" value="Unassembled WGS sequence"/>
</dbReference>
<organism evidence="2 3">
    <name type="scientific">Diploscapter pachys</name>
    <dbReference type="NCBI Taxonomy" id="2018661"/>
    <lineage>
        <taxon>Eukaryota</taxon>
        <taxon>Metazoa</taxon>
        <taxon>Ecdysozoa</taxon>
        <taxon>Nematoda</taxon>
        <taxon>Chromadorea</taxon>
        <taxon>Rhabditida</taxon>
        <taxon>Rhabditina</taxon>
        <taxon>Rhabditomorpha</taxon>
        <taxon>Rhabditoidea</taxon>
        <taxon>Rhabditidae</taxon>
        <taxon>Diploscapter</taxon>
    </lineage>
</organism>
<name>A0A2A2K5B5_9BILA</name>